<evidence type="ECO:0000256" key="5">
    <source>
        <dbReference type="RuleBase" id="RU361279"/>
    </source>
</evidence>
<dbReference type="Gene3D" id="3.40.50.10420">
    <property type="entry name" value="NagB/RpiA/CoA transferase-like"/>
    <property type="match status" value="1"/>
</dbReference>
<dbReference type="Proteomes" id="UP000523139">
    <property type="component" value="Unassembled WGS sequence"/>
</dbReference>
<dbReference type="EMBL" id="JABAHY010000001">
    <property type="protein sequence ID" value="NLS08925.1"/>
    <property type="molecule type" value="Genomic_DNA"/>
</dbReference>
<dbReference type="GO" id="GO:0005524">
    <property type="term" value="F:ATP binding"/>
    <property type="evidence" value="ECO:0007669"/>
    <property type="project" value="UniProtKB-KW"/>
</dbReference>
<keyword evidence="6" id="KW-0436">Ligase</keyword>
<dbReference type="GO" id="GO:0030272">
    <property type="term" value="F:5-formyltetrahydrofolate cyclo-ligase activity"/>
    <property type="evidence" value="ECO:0007669"/>
    <property type="project" value="UniProtKB-EC"/>
</dbReference>
<keyword evidence="3 4" id="KW-0067">ATP-binding</keyword>
<keyword evidence="5" id="KW-0460">Magnesium</keyword>
<comment type="cofactor">
    <cofactor evidence="5">
        <name>Mg(2+)</name>
        <dbReference type="ChEBI" id="CHEBI:18420"/>
    </cofactor>
</comment>
<dbReference type="EC" id="6.3.3.2" evidence="5"/>
<evidence type="ECO:0000256" key="3">
    <source>
        <dbReference type="ARBA" id="ARBA00022840"/>
    </source>
</evidence>
<protein>
    <recommendedName>
        <fullName evidence="5">5-formyltetrahydrofolate cyclo-ligase</fullName>
        <ecNumber evidence="5">6.3.3.2</ecNumber>
    </recommendedName>
</protein>
<dbReference type="RefSeq" id="WP_168886394.1">
    <property type="nucleotide sequence ID" value="NZ_JABAHY010000001.1"/>
</dbReference>
<sequence length="202" mass="21749">MTEPSPAAAKAEVRRRLRTARRQLTAEDLRSRGEQLAEVLTALIPADAVLAGFLPIPGEPDLLPFLHRHISRGGVVYLPVIADAENRLMQWTAWSPQTPLQPSPFAPVSEPAGPRISTEELIGGKLTVLVPALAVDTSGARLGQGGGYYDTLFQQNPKLATRAQLLAVVHSWEVLSPGSFPVETHDLRIQQAVTETGVLSLG</sequence>
<accession>A0A7X8TI78</accession>
<dbReference type="AlphaFoldDB" id="A0A7X8TI78"/>
<comment type="caution">
    <text evidence="6">The sequence shown here is derived from an EMBL/GenBank/DDBJ whole genome shotgun (WGS) entry which is preliminary data.</text>
</comment>
<name>A0A7X8TI78_9MICC</name>
<dbReference type="Pfam" id="PF01812">
    <property type="entry name" value="5-FTHF_cyc-lig"/>
    <property type="match status" value="1"/>
</dbReference>
<dbReference type="PANTHER" id="PTHR23407">
    <property type="entry name" value="ATPASE INHIBITOR/5-FORMYLTETRAHYDROFOLATE CYCLO-LIGASE"/>
    <property type="match status" value="1"/>
</dbReference>
<gene>
    <name evidence="6" type="ORF">HGQ17_02690</name>
</gene>
<dbReference type="NCBIfam" id="TIGR02727">
    <property type="entry name" value="MTHFS_bact"/>
    <property type="match status" value="1"/>
</dbReference>
<dbReference type="GO" id="GO:0035999">
    <property type="term" value="P:tetrahydrofolate interconversion"/>
    <property type="evidence" value="ECO:0007669"/>
    <property type="project" value="TreeGrafter"/>
</dbReference>
<evidence type="ECO:0000256" key="1">
    <source>
        <dbReference type="ARBA" id="ARBA00010638"/>
    </source>
</evidence>
<reference evidence="6 7" key="1">
    <citation type="submission" date="2020-04" db="EMBL/GenBank/DDBJ databases">
        <title>Nesterenkonia sp. nov., isolated from marine sediment.</title>
        <authorList>
            <person name="Zhang G."/>
        </authorList>
    </citation>
    <scope>NUCLEOTIDE SEQUENCE [LARGE SCALE GENOMIC DNA]</scope>
    <source>
        <strain evidence="6 7">MY13</strain>
    </source>
</reference>
<dbReference type="SUPFAM" id="SSF100950">
    <property type="entry name" value="NagB/RpiA/CoA transferase-like"/>
    <property type="match status" value="1"/>
</dbReference>
<evidence type="ECO:0000256" key="4">
    <source>
        <dbReference type="PIRSR" id="PIRSR006806-1"/>
    </source>
</evidence>
<feature type="binding site" evidence="4">
    <location>
        <position position="54"/>
    </location>
    <ligand>
        <name>substrate</name>
    </ligand>
</feature>
<feature type="binding site" evidence="4">
    <location>
        <begin position="141"/>
        <end position="149"/>
    </location>
    <ligand>
        <name>ATP</name>
        <dbReference type="ChEBI" id="CHEBI:30616"/>
    </ligand>
</feature>
<organism evidence="6 7">
    <name type="scientific">Nesterenkonia sedimenti</name>
    <dbReference type="NCBI Taxonomy" id="1463632"/>
    <lineage>
        <taxon>Bacteria</taxon>
        <taxon>Bacillati</taxon>
        <taxon>Actinomycetota</taxon>
        <taxon>Actinomycetes</taxon>
        <taxon>Micrococcales</taxon>
        <taxon>Micrococcaceae</taxon>
        <taxon>Nesterenkonia</taxon>
    </lineage>
</organism>
<keyword evidence="5" id="KW-0479">Metal-binding</keyword>
<evidence type="ECO:0000313" key="7">
    <source>
        <dbReference type="Proteomes" id="UP000523139"/>
    </source>
</evidence>
<comment type="catalytic activity">
    <reaction evidence="5">
        <text>(6S)-5-formyl-5,6,7,8-tetrahydrofolate + ATP = (6R)-5,10-methenyltetrahydrofolate + ADP + phosphate</text>
        <dbReference type="Rhea" id="RHEA:10488"/>
        <dbReference type="ChEBI" id="CHEBI:30616"/>
        <dbReference type="ChEBI" id="CHEBI:43474"/>
        <dbReference type="ChEBI" id="CHEBI:57455"/>
        <dbReference type="ChEBI" id="CHEBI:57457"/>
        <dbReference type="ChEBI" id="CHEBI:456216"/>
        <dbReference type="EC" id="6.3.3.2"/>
    </reaction>
</comment>
<evidence type="ECO:0000313" key="6">
    <source>
        <dbReference type="EMBL" id="NLS08925.1"/>
    </source>
</evidence>
<dbReference type="InterPro" id="IPR037171">
    <property type="entry name" value="NagB/RpiA_transferase-like"/>
</dbReference>
<dbReference type="GO" id="GO:0009396">
    <property type="term" value="P:folic acid-containing compound biosynthetic process"/>
    <property type="evidence" value="ECO:0007669"/>
    <property type="project" value="TreeGrafter"/>
</dbReference>
<dbReference type="InterPro" id="IPR024185">
    <property type="entry name" value="FTHF_cligase-like_sf"/>
</dbReference>
<feature type="binding site" evidence="4">
    <location>
        <begin position="10"/>
        <end position="14"/>
    </location>
    <ligand>
        <name>ATP</name>
        <dbReference type="ChEBI" id="CHEBI:30616"/>
    </ligand>
</feature>
<dbReference type="GO" id="GO:0046872">
    <property type="term" value="F:metal ion binding"/>
    <property type="evidence" value="ECO:0007669"/>
    <property type="project" value="UniProtKB-KW"/>
</dbReference>
<keyword evidence="7" id="KW-1185">Reference proteome</keyword>
<comment type="similarity">
    <text evidence="1 5">Belongs to the 5-formyltetrahydrofolate cyclo-ligase family.</text>
</comment>
<dbReference type="InterPro" id="IPR002698">
    <property type="entry name" value="FTHF_cligase"/>
</dbReference>
<evidence type="ECO:0000256" key="2">
    <source>
        <dbReference type="ARBA" id="ARBA00022741"/>
    </source>
</evidence>
<feature type="binding site" evidence="4">
    <location>
        <position position="59"/>
    </location>
    <ligand>
        <name>substrate</name>
    </ligand>
</feature>
<keyword evidence="2 4" id="KW-0547">Nucleotide-binding</keyword>
<dbReference type="PANTHER" id="PTHR23407:SF1">
    <property type="entry name" value="5-FORMYLTETRAHYDROFOLATE CYCLO-LIGASE"/>
    <property type="match status" value="1"/>
</dbReference>
<proteinExistence type="inferred from homology"/>
<dbReference type="PIRSF" id="PIRSF006806">
    <property type="entry name" value="FTHF_cligase"/>
    <property type="match status" value="1"/>
</dbReference>